<evidence type="ECO:0000313" key="1">
    <source>
        <dbReference type="EMBL" id="MCY0964806.1"/>
    </source>
</evidence>
<protein>
    <recommendedName>
        <fullName evidence="3">PAS domain-containing protein</fullName>
    </recommendedName>
</protein>
<dbReference type="EMBL" id="JAPNOA010000019">
    <property type="protein sequence ID" value="MCY0964806.1"/>
    <property type="molecule type" value="Genomic_DNA"/>
</dbReference>
<proteinExistence type="predicted"/>
<organism evidence="1 2">
    <name type="scientific">Parathalassolituus penaei</name>
    <dbReference type="NCBI Taxonomy" id="2997323"/>
    <lineage>
        <taxon>Bacteria</taxon>
        <taxon>Pseudomonadati</taxon>
        <taxon>Pseudomonadota</taxon>
        <taxon>Gammaproteobacteria</taxon>
        <taxon>Oceanospirillales</taxon>
        <taxon>Oceanospirillaceae</taxon>
        <taxon>Parathalassolituus</taxon>
    </lineage>
</organism>
<reference evidence="1" key="1">
    <citation type="submission" date="2022-11" db="EMBL/GenBank/DDBJ databases">
        <title>Parathalassolutuus dongxingensis gen. nov., sp. nov., a novel member of family Oceanospirillaceae isolated from a coastal shrimp pond in Guangxi, China.</title>
        <authorList>
            <person name="Chen H."/>
        </authorList>
    </citation>
    <scope>NUCLEOTIDE SEQUENCE</scope>
    <source>
        <strain evidence="1">G-43</strain>
    </source>
</reference>
<evidence type="ECO:0008006" key="3">
    <source>
        <dbReference type="Google" id="ProtNLM"/>
    </source>
</evidence>
<dbReference type="RefSeq" id="WP_283173023.1">
    <property type="nucleotide sequence ID" value="NZ_JAPNOA010000019.1"/>
</dbReference>
<sequence>MDAIVGYLDRILDALPEQIVVIENDGRILYVNSSWQNFGRDNHGAETNWLRLIISMSVIKPCSPAIPWRMR</sequence>
<accession>A0A9X3IRE8</accession>
<gene>
    <name evidence="1" type="ORF">OUO13_06380</name>
</gene>
<dbReference type="InterPro" id="IPR035965">
    <property type="entry name" value="PAS-like_dom_sf"/>
</dbReference>
<comment type="caution">
    <text evidence="1">The sequence shown here is derived from an EMBL/GenBank/DDBJ whole genome shotgun (WGS) entry which is preliminary data.</text>
</comment>
<evidence type="ECO:0000313" key="2">
    <source>
        <dbReference type="Proteomes" id="UP001150830"/>
    </source>
</evidence>
<dbReference type="AlphaFoldDB" id="A0A9X3IRE8"/>
<dbReference type="Proteomes" id="UP001150830">
    <property type="component" value="Unassembled WGS sequence"/>
</dbReference>
<keyword evidence="2" id="KW-1185">Reference proteome</keyword>
<dbReference type="SUPFAM" id="SSF55785">
    <property type="entry name" value="PYP-like sensor domain (PAS domain)"/>
    <property type="match status" value="1"/>
</dbReference>
<name>A0A9X3IRE8_9GAMM</name>